<evidence type="ECO:0000313" key="3">
    <source>
        <dbReference type="EMBL" id="CAG8980854.1"/>
    </source>
</evidence>
<evidence type="ECO:0000256" key="1">
    <source>
        <dbReference type="SAM" id="MobiDB-lite"/>
    </source>
</evidence>
<evidence type="ECO:0000313" key="4">
    <source>
        <dbReference type="Proteomes" id="UP000701801"/>
    </source>
</evidence>
<dbReference type="InterPro" id="IPR036047">
    <property type="entry name" value="F-box-like_dom_sf"/>
</dbReference>
<dbReference type="OrthoDB" id="10431521at2759"/>
<evidence type="ECO:0000259" key="2">
    <source>
        <dbReference type="PROSITE" id="PS50181"/>
    </source>
</evidence>
<organism evidence="3 4">
    <name type="scientific">Hymenoscyphus albidus</name>
    <dbReference type="NCBI Taxonomy" id="595503"/>
    <lineage>
        <taxon>Eukaryota</taxon>
        <taxon>Fungi</taxon>
        <taxon>Dikarya</taxon>
        <taxon>Ascomycota</taxon>
        <taxon>Pezizomycotina</taxon>
        <taxon>Leotiomycetes</taxon>
        <taxon>Helotiales</taxon>
        <taxon>Helotiaceae</taxon>
        <taxon>Hymenoscyphus</taxon>
    </lineage>
</organism>
<dbReference type="SUPFAM" id="SSF81383">
    <property type="entry name" value="F-box domain"/>
    <property type="match status" value="1"/>
</dbReference>
<dbReference type="Pfam" id="PF12937">
    <property type="entry name" value="F-box-like"/>
    <property type="match status" value="1"/>
</dbReference>
<name>A0A9N9LTC9_9HELO</name>
<accession>A0A9N9LTC9</accession>
<dbReference type="AlphaFoldDB" id="A0A9N9LTC9"/>
<reference evidence="3" key="1">
    <citation type="submission" date="2021-07" db="EMBL/GenBank/DDBJ databases">
        <authorList>
            <person name="Durling M."/>
        </authorList>
    </citation>
    <scope>NUCLEOTIDE SEQUENCE</scope>
</reference>
<dbReference type="EMBL" id="CAJVRM010000420">
    <property type="protein sequence ID" value="CAG8980854.1"/>
    <property type="molecule type" value="Genomic_DNA"/>
</dbReference>
<keyword evidence="4" id="KW-1185">Reference proteome</keyword>
<proteinExistence type="predicted"/>
<dbReference type="Proteomes" id="UP000701801">
    <property type="component" value="Unassembled WGS sequence"/>
</dbReference>
<feature type="compositionally biased region" description="Polar residues" evidence="1">
    <location>
        <begin position="1"/>
        <end position="22"/>
    </location>
</feature>
<feature type="domain" description="F-box" evidence="2">
    <location>
        <begin position="87"/>
        <end position="123"/>
    </location>
</feature>
<protein>
    <recommendedName>
        <fullName evidence="2">F-box domain-containing protein</fullName>
    </recommendedName>
</protein>
<gene>
    <name evidence="3" type="ORF">HYALB_00013726</name>
</gene>
<feature type="region of interest" description="Disordered" evidence="1">
    <location>
        <begin position="1"/>
        <end position="76"/>
    </location>
</feature>
<dbReference type="PROSITE" id="PS50181">
    <property type="entry name" value="FBOX"/>
    <property type="match status" value="1"/>
</dbReference>
<dbReference type="InterPro" id="IPR001810">
    <property type="entry name" value="F-box_dom"/>
</dbReference>
<feature type="compositionally biased region" description="Acidic residues" evidence="1">
    <location>
        <begin position="33"/>
        <end position="56"/>
    </location>
</feature>
<dbReference type="CDD" id="cd09917">
    <property type="entry name" value="F-box_SF"/>
    <property type="match status" value="1"/>
</dbReference>
<comment type="caution">
    <text evidence="3">The sequence shown here is derived from an EMBL/GenBank/DDBJ whole genome shotgun (WGS) entry which is preliminary data.</text>
</comment>
<sequence length="299" mass="34197">MTRTQLFANYPTSRATCGNSRLPTVKISAPFPDDQDDEEDEDDEGDQDQEDQEDQENQQVQEGQKSVSTTEPGLEASQRCSYQHQKVFPLISLPTELLAMILKCLSPNESLHCGLSCRRLYNIHFKIHSKVPLELIDNFDASEVDQGSSVSSGQKDSYPHLWRKRVTLGKITMEEFLQKQRDDVLSKPLLAPPVHALLPKQKIEASIAQTWGFVRVSEEIVSGVRTVKREVKILKDHMKHYYAGGHPPNMRQMPKCGYVLFKPKSQWCSRCEQNQNTQFWEWKESDGNGNIVSFICRVQ</sequence>